<feature type="domain" description="Histidine kinase/HSP90-like ATPase" evidence="3">
    <location>
        <begin position="85"/>
        <end position="179"/>
    </location>
</feature>
<proteinExistence type="predicted"/>
<protein>
    <submittedName>
        <fullName evidence="4">ATP-binding protein</fullName>
    </submittedName>
</protein>
<dbReference type="EMBL" id="JAGIQL010000034">
    <property type="protein sequence ID" value="MBP0458109.1"/>
    <property type="molecule type" value="Genomic_DNA"/>
</dbReference>
<keyword evidence="4" id="KW-0067">ATP-binding</keyword>
<evidence type="ECO:0000313" key="5">
    <source>
        <dbReference type="Proteomes" id="UP000670475"/>
    </source>
</evidence>
<dbReference type="Proteomes" id="UP000670475">
    <property type="component" value="Unassembled WGS sequence"/>
</dbReference>
<keyword evidence="5" id="KW-1185">Reference proteome</keyword>
<keyword evidence="4" id="KW-0547">Nucleotide-binding</keyword>
<sequence>MCVDGRPPQVSGCRGTRPSQPSAATRRCLDAPSNHRRSHVKHTDREHDEPPSRGHRGPVDAPYVTGPAPIPINEPWEYALRCPRDPRGPAVARAMVTSVLRAHGLGELTDRAELLAAELTTNAVRHTQGPASMRLCWAHPVLRVSVLDDSPALPLRPVSAEPDDEGGRGLFILDLLADAWGACRVAKPAFGARGKYVWFELVLRAAPPGAPGKASLAA</sequence>
<evidence type="ECO:0000259" key="3">
    <source>
        <dbReference type="Pfam" id="PF13581"/>
    </source>
</evidence>
<comment type="caution">
    <text evidence="4">The sequence shown here is derived from an EMBL/GenBank/DDBJ whole genome shotgun (WGS) entry which is preliminary data.</text>
</comment>
<accession>A0A940RXZ2</accession>
<evidence type="ECO:0000256" key="2">
    <source>
        <dbReference type="SAM" id="MobiDB-lite"/>
    </source>
</evidence>
<keyword evidence="1" id="KW-0418">Kinase</keyword>
<keyword evidence="1" id="KW-0808">Transferase</keyword>
<dbReference type="GO" id="GO:0005524">
    <property type="term" value="F:ATP binding"/>
    <property type="evidence" value="ECO:0007669"/>
    <property type="project" value="UniProtKB-KW"/>
</dbReference>
<dbReference type="Pfam" id="PF13581">
    <property type="entry name" value="HATPase_c_2"/>
    <property type="match status" value="1"/>
</dbReference>
<dbReference type="CDD" id="cd16936">
    <property type="entry name" value="HATPase_RsbW-like"/>
    <property type="match status" value="1"/>
</dbReference>
<reference evidence="4" key="1">
    <citation type="submission" date="2021-03" db="EMBL/GenBank/DDBJ databases">
        <title>Whole genome sequence of Streptomyces bomunensis MMS17-BM035.</title>
        <authorList>
            <person name="Lee J.H."/>
        </authorList>
    </citation>
    <scope>NUCLEOTIDE SEQUENCE</scope>
    <source>
        <strain evidence="4">MMS17-BM035</strain>
    </source>
</reference>
<dbReference type="InterPro" id="IPR036890">
    <property type="entry name" value="HATPase_C_sf"/>
</dbReference>
<evidence type="ECO:0000256" key="1">
    <source>
        <dbReference type="ARBA" id="ARBA00022527"/>
    </source>
</evidence>
<organism evidence="4 5">
    <name type="scientific">Streptomyces montanisoli</name>
    <dbReference type="NCBI Taxonomy" id="2798581"/>
    <lineage>
        <taxon>Bacteria</taxon>
        <taxon>Bacillati</taxon>
        <taxon>Actinomycetota</taxon>
        <taxon>Actinomycetes</taxon>
        <taxon>Kitasatosporales</taxon>
        <taxon>Streptomycetaceae</taxon>
        <taxon>Streptomyces</taxon>
    </lineage>
</organism>
<dbReference type="PANTHER" id="PTHR35526">
    <property type="entry name" value="ANTI-SIGMA-F FACTOR RSBW-RELATED"/>
    <property type="match status" value="1"/>
</dbReference>
<dbReference type="GO" id="GO:0004674">
    <property type="term" value="F:protein serine/threonine kinase activity"/>
    <property type="evidence" value="ECO:0007669"/>
    <property type="project" value="UniProtKB-KW"/>
</dbReference>
<dbReference type="AlphaFoldDB" id="A0A940RXZ2"/>
<gene>
    <name evidence="4" type="ORF">JFN87_11435</name>
</gene>
<keyword evidence="1" id="KW-0723">Serine/threonine-protein kinase</keyword>
<dbReference type="InterPro" id="IPR050267">
    <property type="entry name" value="Anti-sigma-factor_SerPK"/>
</dbReference>
<dbReference type="PANTHER" id="PTHR35526:SF3">
    <property type="entry name" value="ANTI-SIGMA-F FACTOR RSBW"/>
    <property type="match status" value="1"/>
</dbReference>
<name>A0A940RXZ2_9ACTN</name>
<feature type="region of interest" description="Disordered" evidence="2">
    <location>
        <begin position="1"/>
        <end position="62"/>
    </location>
</feature>
<dbReference type="Gene3D" id="3.30.565.10">
    <property type="entry name" value="Histidine kinase-like ATPase, C-terminal domain"/>
    <property type="match status" value="1"/>
</dbReference>
<feature type="compositionally biased region" description="Basic and acidic residues" evidence="2">
    <location>
        <begin position="41"/>
        <end position="52"/>
    </location>
</feature>
<evidence type="ECO:0000313" key="4">
    <source>
        <dbReference type="EMBL" id="MBP0458109.1"/>
    </source>
</evidence>
<dbReference type="InterPro" id="IPR003594">
    <property type="entry name" value="HATPase_dom"/>
</dbReference>